<comment type="function">
    <text evidence="3">Counteracts the endogenous Pycsar antiviral defense system. Phosphodiesterase that enables metal-dependent hydrolysis of host cyclic nucleotide Pycsar defense signals such as cCMP and cUMP.</text>
</comment>
<dbReference type="InterPro" id="IPR050114">
    <property type="entry name" value="UPF0173_UPF0282_UlaG_hydrolase"/>
</dbReference>
<dbReference type="OrthoDB" id="9805728at2"/>
<dbReference type="PANTHER" id="PTHR43546:SF9">
    <property type="entry name" value="L-ASCORBATE-6-PHOSPHATE LACTONASE ULAG-RELATED"/>
    <property type="match status" value="1"/>
</dbReference>
<dbReference type="RefSeq" id="WP_096463647.1">
    <property type="nucleotide sequence ID" value="NZ_AP017312.1"/>
</dbReference>
<dbReference type="Gene3D" id="3.60.15.10">
    <property type="entry name" value="Ribonuclease Z/Hydroxyacylglutathione hydrolase-like"/>
    <property type="match status" value="1"/>
</dbReference>
<dbReference type="KEGG" id="asoc:CB4_00743"/>
<comment type="catalytic activity">
    <reaction evidence="2">
        <text>3',5'-cyclic CMP + H2O = CMP + H(+)</text>
        <dbReference type="Rhea" id="RHEA:72675"/>
        <dbReference type="ChEBI" id="CHEBI:15377"/>
        <dbReference type="ChEBI" id="CHEBI:15378"/>
        <dbReference type="ChEBI" id="CHEBI:58003"/>
        <dbReference type="ChEBI" id="CHEBI:60377"/>
    </reaction>
    <physiologicalReaction direction="left-to-right" evidence="2">
        <dbReference type="Rhea" id="RHEA:72676"/>
    </physiologicalReaction>
</comment>
<dbReference type="AlphaFoldDB" id="A0A0U4WCR4"/>
<accession>A0A0U4WCR4</accession>
<organism evidence="5 6">
    <name type="scientific">Aneurinibacillus soli</name>
    <dbReference type="NCBI Taxonomy" id="1500254"/>
    <lineage>
        <taxon>Bacteria</taxon>
        <taxon>Bacillati</taxon>
        <taxon>Bacillota</taxon>
        <taxon>Bacilli</taxon>
        <taxon>Bacillales</taxon>
        <taxon>Paenibacillaceae</taxon>
        <taxon>Aneurinibacillus group</taxon>
        <taxon>Aneurinibacillus</taxon>
    </lineage>
</organism>
<dbReference type="InterPro" id="IPR001279">
    <property type="entry name" value="Metallo-B-lactamas"/>
</dbReference>
<dbReference type="EMBL" id="AP017312">
    <property type="protein sequence ID" value="BAU26616.1"/>
    <property type="molecule type" value="Genomic_DNA"/>
</dbReference>
<keyword evidence="6" id="KW-1185">Reference proteome</keyword>
<comment type="catalytic activity">
    <reaction evidence="4">
        <text>3',5'-cyclic UMP + H2O = UMP + H(+)</text>
        <dbReference type="Rhea" id="RHEA:70575"/>
        <dbReference type="ChEBI" id="CHEBI:15377"/>
        <dbReference type="ChEBI" id="CHEBI:15378"/>
        <dbReference type="ChEBI" id="CHEBI:57865"/>
        <dbReference type="ChEBI" id="CHEBI:184387"/>
    </reaction>
    <physiologicalReaction direction="left-to-right" evidence="4">
        <dbReference type="Rhea" id="RHEA:70576"/>
    </physiologicalReaction>
</comment>
<sequence>MNIQLVRHATLLIQFHNQCLLIDPICSPVGSMDPVPGVPNTQKNPLVNLTVPLSTLLEVDAVLLTHLHRDHFDPEAARLLPKHLPVFCQPEDTEAIRAYGFRHVSPVSSSLTWEGITLHRTGGQHGSGEMAQRMGPVSGFVLEAQTEPTLYISGDTVWCPEVKQALHTYTPDVVVCFAGGAQFAEGLPITMTSTDILHVSNDAPHARIIAVHMEAWNHCRLSRSELRTFAGTHDLSSRLLIPKDGDIITFMA</sequence>
<evidence type="ECO:0000256" key="1">
    <source>
        <dbReference type="ARBA" id="ARBA00022801"/>
    </source>
</evidence>
<dbReference type="SUPFAM" id="SSF56281">
    <property type="entry name" value="Metallo-hydrolase/oxidoreductase"/>
    <property type="match status" value="1"/>
</dbReference>
<evidence type="ECO:0000256" key="3">
    <source>
        <dbReference type="ARBA" id="ARBA00034301"/>
    </source>
</evidence>
<reference evidence="5 6" key="1">
    <citation type="submission" date="2015-12" db="EMBL/GenBank/DDBJ databases">
        <title>Genome sequence of Aneurinibacillus soli.</title>
        <authorList>
            <person name="Lee J.S."/>
            <person name="Lee K.C."/>
            <person name="Kim K.K."/>
            <person name="Lee B.W."/>
        </authorList>
    </citation>
    <scope>NUCLEOTIDE SEQUENCE [LARGE SCALE GENOMIC DNA]</scope>
    <source>
        <strain evidence="5 6">CB4</strain>
    </source>
</reference>
<proteinExistence type="predicted"/>
<dbReference type="Proteomes" id="UP000217696">
    <property type="component" value="Chromosome"/>
</dbReference>
<dbReference type="PANTHER" id="PTHR43546">
    <property type="entry name" value="UPF0173 METAL-DEPENDENT HYDROLASE MJ1163-RELATED"/>
    <property type="match status" value="1"/>
</dbReference>
<gene>
    <name evidence="5" type="ORF">CB4_00743</name>
</gene>
<evidence type="ECO:0000256" key="2">
    <source>
        <dbReference type="ARBA" id="ARBA00034221"/>
    </source>
</evidence>
<keyword evidence="1 5" id="KW-0378">Hydrolase</keyword>
<evidence type="ECO:0000313" key="6">
    <source>
        <dbReference type="Proteomes" id="UP000217696"/>
    </source>
</evidence>
<evidence type="ECO:0000256" key="4">
    <source>
        <dbReference type="ARBA" id="ARBA00048505"/>
    </source>
</evidence>
<name>A0A0U4WCR4_9BACL</name>
<dbReference type="Pfam" id="PF12706">
    <property type="entry name" value="Lactamase_B_2"/>
    <property type="match status" value="1"/>
</dbReference>
<evidence type="ECO:0000313" key="5">
    <source>
        <dbReference type="EMBL" id="BAU26616.1"/>
    </source>
</evidence>
<protein>
    <submittedName>
        <fullName evidence="5">Metal-dependent hydrolase</fullName>
    </submittedName>
</protein>
<dbReference type="GO" id="GO:0016787">
    <property type="term" value="F:hydrolase activity"/>
    <property type="evidence" value="ECO:0007669"/>
    <property type="project" value="UniProtKB-KW"/>
</dbReference>
<dbReference type="InterPro" id="IPR036866">
    <property type="entry name" value="RibonucZ/Hydroxyglut_hydro"/>
</dbReference>